<keyword evidence="7" id="KW-1185">Reference proteome</keyword>
<dbReference type="PANTHER" id="PTHR14226">
    <property type="entry name" value="NEUROPATHY TARGET ESTERASE/SWISS CHEESE D.MELANOGASTER"/>
    <property type="match status" value="1"/>
</dbReference>
<comment type="caution">
    <text evidence="4">Lacks conserved residue(s) required for the propagation of feature annotation.</text>
</comment>
<evidence type="ECO:0000313" key="6">
    <source>
        <dbReference type="EMBL" id="CZF84408.1"/>
    </source>
</evidence>
<keyword evidence="1 4" id="KW-0378">Hydrolase</keyword>
<reference evidence="7" key="1">
    <citation type="submission" date="2016-02" db="EMBL/GenBank/DDBJ databases">
        <authorList>
            <person name="Rodrigo-Torres Lidia"/>
            <person name="Arahal R.David."/>
        </authorList>
    </citation>
    <scope>NUCLEOTIDE SEQUENCE [LARGE SCALE GENOMIC DNA]</scope>
    <source>
        <strain evidence="7">CECT 8713</strain>
    </source>
</reference>
<dbReference type="InterPro" id="IPR016035">
    <property type="entry name" value="Acyl_Trfase/lysoPLipase"/>
</dbReference>
<feature type="active site" description="Nucleophile" evidence="4">
    <location>
        <position position="43"/>
    </location>
</feature>
<dbReference type="EMBL" id="FIZY01000029">
    <property type="protein sequence ID" value="CZF84408.1"/>
    <property type="molecule type" value="Genomic_DNA"/>
</dbReference>
<dbReference type="PROSITE" id="PS51635">
    <property type="entry name" value="PNPLA"/>
    <property type="match status" value="1"/>
</dbReference>
<accession>A0A128FCD1</accession>
<dbReference type="SUPFAM" id="SSF52151">
    <property type="entry name" value="FabD/lysophospholipase-like"/>
    <property type="match status" value="1"/>
</dbReference>
<name>A0A128FCD1_9GAMM</name>
<dbReference type="Proteomes" id="UP000073601">
    <property type="component" value="Unassembled WGS sequence"/>
</dbReference>
<dbReference type="PANTHER" id="PTHR14226:SF25">
    <property type="entry name" value="PHOSPHOESTERASE"/>
    <property type="match status" value="1"/>
</dbReference>
<dbReference type="GO" id="GO:0016787">
    <property type="term" value="F:hydrolase activity"/>
    <property type="evidence" value="ECO:0007669"/>
    <property type="project" value="UniProtKB-UniRule"/>
</dbReference>
<dbReference type="AlphaFoldDB" id="A0A128FCD1"/>
<proteinExistence type="predicted"/>
<keyword evidence="2 4" id="KW-0442">Lipid degradation</keyword>
<dbReference type="InterPro" id="IPR037483">
    <property type="entry name" value="YjjU-like"/>
</dbReference>
<dbReference type="Pfam" id="PF19890">
    <property type="entry name" value="DUF6363"/>
    <property type="match status" value="1"/>
</dbReference>
<sequence length="289" mass="32550">MEKVGKSALIVEGGAMRGVFSCGILDYFMEKNFSPFDSFWGVSAGASNLAAYLADMPGRNLKIYLDYSLRKEFLRPGQFAMGGDLMDLDWMWEVTLEELGIDKDVLKADSRPFFLGVTRQDNGKPEYHIPDVEMLAETMKASSALPVMYRHGVELNGVRYVDGGVADAIPVAEAIRRGATQIMVLRSRPASYRKSEPKFDALTKHLLKDHPALIAPMLTRHIRYNETIELIEHPPEGVEIIQICPPEDFKLKRLSREKAPLKKAYYLGYESGKEAIMRWDKLSLGSLTQ</sequence>
<dbReference type="InterPro" id="IPR045943">
    <property type="entry name" value="DUF6363"/>
</dbReference>
<feature type="active site" description="Proton acceptor" evidence="4">
    <location>
        <position position="162"/>
    </location>
</feature>
<dbReference type="OrthoDB" id="9802424at2"/>
<dbReference type="Gene3D" id="3.40.1090.10">
    <property type="entry name" value="Cytosolic phospholipase A2 catalytic domain"/>
    <property type="match status" value="2"/>
</dbReference>
<protein>
    <submittedName>
        <fullName evidence="6">Patatin-like phospholipase</fullName>
    </submittedName>
</protein>
<evidence type="ECO:0000313" key="7">
    <source>
        <dbReference type="Proteomes" id="UP000073601"/>
    </source>
</evidence>
<keyword evidence="3 4" id="KW-0443">Lipid metabolism</keyword>
<evidence type="ECO:0000259" key="5">
    <source>
        <dbReference type="PROSITE" id="PS51635"/>
    </source>
</evidence>
<dbReference type="RefSeq" id="WP_062711691.1">
    <property type="nucleotide sequence ID" value="NZ_CAWRCI010000029.1"/>
</dbReference>
<evidence type="ECO:0000256" key="2">
    <source>
        <dbReference type="ARBA" id="ARBA00022963"/>
    </source>
</evidence>
<evidence type="ECO:0000256" key="1">
    <source>
        <dbReference type="ARBA" id="ARBA00022801"/>
    </source>
</evidence>
<dbReference type="Pfam" id="PF01734">
    <property type="entry name" value="Patatin"/>
    <property type="match status" value="1"/>
</dbReference>
<organism evidence="6 7">
    <name type="scientific">Grimontia marina</name>
    <dbReference type="NCBI Taxonomy" id="646534"/>
    <lineage>
        <taxon>Bacteria</taxon>
        <taxon>Pseudomonadati</taxon>
        <taxon>Pseudomonadota</taxon>
        <taxon>Gammaproteobacteria</taxon>
        <taxon>Vibrionales</taxon>
        <taxon>Vibrionaceae</taxon>
        <taxon>Grimontia</taxon>
    </lineage>
</organism>
<dbReference type="GO" id="GO:0016042">
    <property type="term" value="P:lipid catabolic process"/>
    <property type="evidence" value="ECO:0007669"/>
    <property type="project" value="UniProtKB-UniRule"/>
</dbReference>
<evidence type="ECO:0000256" key="3">
    <source>
        <dbReference type="ARBA" id="ARBA00023098"/>
    </source>
</evidence>
<feature type="short sequence motif" description="GXSXG" evidence="4">
    <location>
        <begin position="41"/>
        <end position="45"/>
    </location>
</feature>
<dbReference type="InterPro" id="IPR050301">
    <property type="entry name" value="NTE"/>
</dbReference>
<dbReference type="InterPro" id="IPR002641">
    <property type="entry name" value="PNPLA_dom"/>
</dbReference>
<evidence type="ECO:0000256" key="4">
    <source>
        <dbReference type="PROSITE-ProRule" id="PRU01161"/>
    </source>
</evidence>
<feature type="short sequence motif" description="DGA/G" evidence="4">
    <location>
        <begin position="162"/>
        <end position="164"/>
    </location>
</feature>
<dbReference type="CDD" id="cd07208">
    <property type="entry name" value="Pat_hypo_Ecoli_yjju_like"/>
    <property type="match status" value="1"/>
</dbReference>
<gene>
    <name evidence="6" type="ORF">GMA8713_03093</name>
</gene>
<feature type="domain" description="PNPLA" evidence="5">
    <location>
        <begin position="9"/>
        <end position="175"/>
    </location>
</feature>